<reference evidence="5 6" key="1">
    <citation type="journal article" date="2024" name="Fungal Genet. Biol.">
        <title>The porcine skin microbiome exhibits broad fungal antagonism.</title>
        <authorList>
            <person name="De La Cruz K.F."/>
            <person name="Townsend E.C."/>
            <person name="Alex Cheong J.Z."/>
            <person name="Salamzade R."/>
            <person name="Liu A."/>
            <person name="Sandstrom S."/>
            <person name="Davila E."/>
            <person name="Huang L."/>
            <person name="Xu K.H."/>
            <person name="Wu S.Y."/>
            <person name="Meudt J.J."/>
            <person name="Shanmuganayagam D."/>
            <person name="Gibson A.L.F."/>
            <person name="Kalan L.R."/>
        </authorList>
    </citation>
    <scope>NUCLEOTIDE SEQUENCE [LARGE SCALE GENOMIC DNA]</scope>
    <source>
        <strain evidence="5 6">LK2625</strain>
    </source>
</reference>
<dbReference type="PANTHER" id="PTHR10302:SF0">
    <property type="entry name" value="SINGLE-STRANDED DNA-BINDING PROTEIN, MITOCHONDRIAL"/>
    <property type="match status" value="1"/>
</dbReference>
<dbReference type="PROSITE" id="PS50935">
    <property type="entry name" value="SSB"/>
    <property type="match status" value="1"/>
</dbReference>
<accession>A0ABV3V5D3</accession>
<evidence type="ECO:0000256" key="3">
    <source>
        <dbReference type="RuleBase" id="RU000524"/>
    </source>
</evidence>
<dbReference type="InterPro" id="IPR011344">
    <property type="entry name" value="ssDNA-bd"/>
</dbReference>
<dbReference type="InterPro" id="IPR012340">
    <property type="entry name" value="NA-bd_OB-fold"/>
</dbReference>
<protein>
    <recommendedName>
        <fullName evidence="3">Single-stranded DNA-binding protein</fullName>
    </recommendedName>
</protein>
<dbReference type="GO" id="GO:0003677">
    <property type="term" value="F:DNA binding"/>
    <property type="evidence" value="ECO:0007669"/>
    <property type="project" value="UniProtKB-KW"/>
</dbReference>
<dbReference type="PANTHER" id="PTHR10302">
    <property type="entry name" value="SINGLE-STRANDED DNA-BINDING PROTEIN"/>
    <property type="match status" value="1"/>
</dbReference>
<dbReference type="NCBIfam" id="TIGR00621">
    <property type="entry name" value="ssb"/>
    <property type="match status" value="1"/>
</dbReference>
<feature type="compositionally biased region" description="Acidic residues" evidence="4">
    <location>
        <begin position="180"/>
        <end position="191"/>
    </location>
</feature>
<keyword evidence="1 2" id="KW-0238">DNA-binding</keyword>
<dbReference type="Pfam" id="PF00436">
    <property type="entry name" value="SSB"/>
    <property type="match status" value="1"/>
</dbReference>
<evidence type="ECO:0000256" key="4">
    <source>
        <dbReference type="SAM" id="MobiDB-lite"/>
    </source>
</evidence>
<organism evidence="5 6">
    <name type="scientific">Kocuria carniphila</name>
    <dbReference type="NCBI Taxonomy" id="262208"/>
    <lineage>
        <taxon>Bacteria</taxon>
        <taxon>Bacillati</taxon>
        <taxon>Actinomycetota</taxon>
        <taxon>Actinomycetes</taxon>
        <taxon>Micrococcales</taxon>
        <taxon>Micrococcaceae</taxon>
        <taxon>Kocuria</taxon>
    </lineage>
</organism>
<evidence type="ECO:0000313" key="5">
    <source>
        <dbReference type="EMBL" id="MEX3595975.1"/>
    </source>
</evidence>
<dbReference type="SUPFAM" id="SSF50249">
    <property type="entry name" value="Nucleic acid-binding proteins"/>
    <property type="match status" value="1"/>
</dbReference>
<name>A0ABV3V5D3_9MICC</name>
<dbReference type="EMBL" id="JAYWLU010000020">
    <property type="protein sequence ID" value="MEX3595975.1"/>
    <property type="molecule type" value="Genomic_DNA"/>
</dbReference>
<keyword evidence="6" id="KW-1185">Reference proteome</keyword>
<dbReference type="CDD" id="cd04496">
    <property type="entry name" value="SSB_OBF"/>
    <property type="match status" value="1"/>
</dbReference>
<gene>
    <name evidence="5" type="ORF">VVR66_14760</name>
</gene>
<proteinExistence type="predicted"/>
<dbReference type="Gene3D" id="2.40.50.140">
    <property type="entry name" value="Nucleic acid-binding proteins"/>
    <property type="match status" value="1"/>
</dbReference>
<dbReference type="InterPro" id="IPR000424">
    <property type="entry name" value="Primosome_PriB/ssb"/>
</dbReference>
<evidence type="ECO:0000256" key="2">
    <source>
        <dbReference type="PROSITE-ProRule" id="PRU00252"/>
    </source>
</evidence>
<sequence length="298" mass="32869">MPEHITLRGFVGKDPESHLFDDGTVAARFRLATTTRRFDAEKNTWVDISTNWYSVRCFRGLAMHVMNSVRCGQPVIVTGKLQIQEWMSDNGPRTTVQVDATAIGHDLNFGTANFSRIGGQGQRPHNAAGGADEATQDEIGAKIAGLEDNERLDAHGHGEIIQSDPDDTFTPLSDLTQGLDADEDSVEEDSEERTPVGVGSDWKRTTQDISRALPGPTCDPGNATERRRRGSCALGVERGWKRRAGAVAWRVWRNSFTPCPKPARKWATKSFWTMSPCRSTPAPRSALWVPTVLVNRPS</sequence>
<feature type="region of interest" description="Disordered" evidence="4">
    <location>
        <begin position="158"/>
        <end position="229"/>
    </location>
</feature>
<dbReference type="Proteomes" id="UP001558481">
    <property type="component" value="Unassembled WGS sequence"/>
</dbReference>
<evidence type="ECO:0000256" key="1">
    <source>
        <dbReference type="ARBA" id="ARBA00023125"/>
    </source>
</evidence>
<comment type="caution">
    <text evidence="5">The sequence shown here is derived from an EMBL/GenBank/DDBJ whole genome shotgun (WGS) entry which is preliminary data.</text>
</comment>
<evidence type="ECO:0000313" key="6">
    <source>
        <dbReference type="Proteomes" id="UP001558481"/>
    </source>
</evidence>